<dbReference type="InterPro" id="IPR050469">
    <property type="entry name" value="Diguanylate_Cyclase"/>
</dbReference>
<accession>A0A1F4UBZ1</accession>
<evidence type="ECO:0000259" key="1">
    <source>
        <dbReference type="PROSITE" id="PS50887"/>
    </source>
</evidence>
<dbReference type="FunFam" id="3.30.70.270:FF:000001">
    <property type="entry name" value="Diguanylate cyclase domain protein"/>
    <property type="match status" value="1"/>
</dbReference>
<dbReference type="InterPro" id="IPR029016">
    <property type="entry name" value="GAF-like_dom_sf"/>
</dbReference>
<dbReference type="GO" id="GO:0005886">
    <property type="term" value="C:plasma membrane"/>
    <property type="evidence" value="ECO:0007669"/>
    <property type="project" value="TreeGrafter"/>
</dbReference>
<dbReference type="Proteomes" id="UP000177025">
    <property type="component" value="Unassembled WGS sequence"/>
</dbReference>
<name>A0A1F4UBZ1_UNCW3</name>
<dbReference type="InterPro" id="IPR043128">
    <property type="entry name" value="Rev_trsase/Diguanyl_cyclase"/>
</dbReference>
<dbReference type="GO" id="GO:0052621">
    <property type="term" value="F:diguanylate cyclase activity"/>
    <property type="evidence" value="ECO:0007669"/>
    <property type="project" value="TreeGrafter"/>
</dbReference>
<dbReference type="InterPro" id="IPR003018">
    <property type="entry name" value="GAF"/>
</dbReference>
<dbReference type="PANTHER" id="PTHR45138">
    <property type="entry name" value="REGULATORY COMPONENTS OF SENSORY TRANSDUCTION SYSTEM"/>
    <property type="match status" value="1"/>
</dbReference>
<dbReference type="SUPFAM" id="SSF55073">
    <property type="entry name" value="Nucleotide cyclase"/>
    <property type="match status" value="1"/>
</dbReference>
<comment type="caution">
    <text evidence="2">The sequence shown here is derived from an EMBL/GenBank/DDBJ whole genome shotgun (WGS) entry which is preliminary data.</text>
</comment>
<dbReference type="Pfam" id="PF00990">
    <property type="entry name" value="GGDEF"/>
    <property type="match status" value="1"/>
</dbReference>
<dbReference type="SMART" id="SM00267">
    <property type="entry name" value="GGDEF"/>
    <property type="match status" value="1"/>
</dbReference>
<evidence type="ECO:0000313" key="2">
    <source>
        <dbReference type="EMBL" id="OGC42360.1"/>
    </source>
</evidence>
<dbReference type="GO" id="GO:0043709">
    <property type="term" value="P:cell adhesion involved in single-species biofilm formation"/>
    <property type="evidence" value="ECO:0007669"/>
    <property type="project" value="TreeGrafter"/>
</dbReference>
<dbReference type="CDD" id="cd01949">
    <property type="entry name" value="GGDEF"/>
    <property type="match status" value="1"/>
</dbReference>
<dbReference type="GO" id="GO:1902201">
    <property type="term" value="P:negative regulation of bacterial-type flagellum-dependent cell motility"/>
    <property type="evidence" value="ECO:0007669"/>
    <property type="project" value="TreeGrafter"/>
</dbReference>
<gene>
    <name evidence="2" type="ORF">A2Y85_02680</name>
</gene>
<feature type="domain" description="GGDEF" evidence="1">
    <location>
        <begin position="83"/>
        <end position="215"/>
    </location>
</feature>
<organism evidence="2 3">
    <name type="scientific">candidate division WOR-3 bacterium RBG_13_43_14</name>
    <dbReference type="NCBI Taxonomy" id="1802590"/>
    <lineage>
        <taxon>Bacteria</taxon>
        <taxon>Bacteria division WOR-3</taxon>
    </lineage>
</organism>
<dbReference type="PANTHER" id="PTHR45138:SF9">
    <property type="entry name" value="DIGUANYLATE CYCLASE DGCM-RELATED"/>
    <property type="match status" value="1"/>
</dbReference>
<dbReference type="PROSITE" id="PS50887">
    <property type="entry name" value="GGDEF"/>
    <property type="match status" value="1"/>
</dbReference>
<proteinExistence type="predicted"/>
<dbReference type="EMBL" id="MEUM01000070">
    <property type="protein sequence ID" value="OGC42360.1"/>
    <property type="molecule type" value="Genomic_DNA"/>
</dbReference>
<dbReference type="Gene3D" id="3.30.450.40">
    <property type="match status" value="1"/>
</dbReference>
<evidence type="ECO:0000313" key="3">
    <source>
        <dbReference type="Proteomes" id="UP000177025"/>
    </source>
</evidence>
<dbReference type="AlphaFoldDB" id="A0A1F4UBZ1"/>
<dbReference type="Pfam" id="PF13492">
    <property type="entry name" value="GAF_3"/>
    <property type="match status" value="1"/>
</dbReference>
<dbReference type="NCBIfam" id="TIGR00254">
    <property type="entry name" value="GGDEF"/>
    <property type="match status" value="1"/>
</dbReference>
<dbReference type="InterPro" id="IPR029787">
    <property type="entry name" value="Nucleotide_cyclase"/>
</dbReference>
<sequence>MKIRDEVIGVLDIESDKLNVFTDRDLRLFSIFASQAAIAIENARLYDETKSLSLTDALTQIANRRHFDLMIENEFRKARGYSRPLSLAILDIDNFKHFNDSYGHLNGDRILVHIAGALKDNLRDTDFIARYGGEEFVIIFPETSSTVALRVSERIREAIQNQRIMIKGAGKKACTVSIGVSTFPNNAEGIIELIQNADKALYRAKQLGKNRIETI</sequence>
<dbReference type="Gene3D" id="3.30.70.270">
    <property type="match status" value="1"/>
</dbReference>
<reference evidence="2 3" key="1">
    <citation type="journal article" date="2016" name="Nat. Commun.">
        <title>Thousands of microbial genomes shed light on interconnected biogeochemical processes in an aquifer system.</title>
        <authorList>
            <person name="Anantharaman K."/>
            <person name="Brown C.T."/>
            <person name="Hug L.A."/>
            <person name="Sharon I."/>
            <person name="Castelle C.J."/>
            <person name="Probst A.J."/>
            <person name="Thomas B.C."/>
            <person name="Singh A."/>
            <person name="Wilkins M.J."/>
            <person name="Karaoz U."/>
            <person name="Brodie E.L."/>
            <person name="Williams K.H."/>
            <person name="Hubbard S.S."/>
            <person name="Banfield J.F."/>
        </authorList>
    </citation>
    <scope>NUCLEOTIDE SEQUENCE [LARGE SCALE GENOMIC DNA]</scope>
</reference>
<dbReference type="SUPFAM" id="SSF55781">
    <property type="entry name" value="GAF domain-like"/>
    <property type="match status" value="1"/>
</dbReference>
<dbReference type="InterPro" id="IPR000160">
    <property type="entry name" value="GGDEF_dom"/>
</dbReference>
<protein>
    <recommendedName>
        <fullName evidence="1">GGDEF domain-containing protein</fullName>
    </recommendedName>
</protein>